<dbReference type="Pfam" id="PF00702">
    <property type="entry name" value="Hydrolase"/>
    <property type="match status" value="1"/>
</dbReference>
<evidence type="ECO:0000313" key="1">
    <source>
        <dbReference type="EMBL" id="KAJ7783278.1"/>
    </source>
</evidence>
<gene>
    <name evidence="1" type="ORF">B0H16DRAFT_1496171</name>
</gene>
<protein>
    <submittedName>
        <fullName evidence="1">HAD-like domain-containing protein</fullName>
    </submittedName>
</protein>
<dbReference type="InterPro" id="IPR051828">
    <property type="entry name" value="HAD-like_hydrolase_domain"/>
</dbReference>
<dbReference type="Gene3D" id="3.40.50.1000">
    <property type="entry name" value="HAD superfamily/HAD-like"/>
    <property type="match status" value="1"/>
</dbReference>
<dbReference type="InterPro" id="IPR036412">
    <property type="entry name" value="HAD-like_sf"/>
</dbReference>
<dbReference type="EMBL" id="JARKIB010000003">
    <property type="protein sequence ID" value="KAJ7783278.1"/>
    <property type="molecule type" value="Genomic_DNA"/>
</dbReference>
<evidence type="ECO:0000313" key="2">
    <source>
        <dbReference type="Proteomes" id="UP001215598"/>
    </source>
</evidence>
<dbReference type="GO" id="GO:0005634">
    <property type="term" value="C:nucleus"/>
    <property type="evidence" value="ECO:0007669"/>
    <property type="project" value="TreeGrafter"/>
</dbReference>
<dbReference type="SFLD" id="SFLDS00003">
    <property type="entry name" value="Haloacid_Dehalogenase"/>
    <property type="match status" value="1"/>
</dbReference>
<accession>A0AAD7KHH2</accession>
<reference evidence="1" key="1">
    <citation type="submission" date="2023-03" db="EMBL/GenBank/DDBJ databases">
        <title>Massive genome expansion in bonnet fungi (Mycena s.s.) driven by repeated elements and novel gene families across ecological guilds.</title>
        <authorList>
            <consortium name="Lawrence Berkeley National Laboratory"/>
            <person name="Harder C.B."/>
            <person name="Miyauchi S."/>
            <person name="Viragh M."/>
            <person name="Kuo A."/>
            <person name="Thoen E."/>
            <person name="Andreopoulos B."/>
            <person name="Lu D."/>
            <person name="Skrede I."/>
            <person name="Drula E."/>
            <person name="Henrissat B."/>
            <person name="Morin E."/>
            <person name="Kohler A."/>
            <person name="Barry K."/>
            <person name="LaButti K."/>
            <person name="Morin E."/>
            <person name="Salamov A."/>
            <person name="Lipzen A."/>
            <person name="Mereny Z."/>
            <person name="Hegedus B."/>
            <person name="Baldrian P."/>
            <person name="Stursova M."/>
            <person name="Weitz H."/>
            <person name="Taylor A."/>
            <person name="Grigoriev I.V."/>
            <person name="Nagy L.G."/>
            <person name="Martin F."/>
            <person name="Kauserud H."/>
        </authorList>
    </citation>
    <scope>NUCLEOTIDE SEQUENCE</scope>
    <source>
        <strain evidence="1">CBHHK182m</strain>
    </source>
</reference>
<name>A0AAD7KHH2_9AGAR</name>
<dbReference type="InterPro" id="IPR044924">
    <property type="entry name" value="HAD-SF_hydro_IA_REG-2-like_cap"/>
</dbReference>
<dbReference type="PANTHER" id="PTHR46191:SF2">
    <property type="entry name" value="HALOACID DEHALOGENASE-LIKE HYDROLASE DOMAIN-CONTAINING PROTEIN 3"/>
    <property type="match status" value="1"/>
</dbReference>
<comment type="caution">
    <text evidence="1">The sequence shown here is derived from an EMBL/GenBank/DDBJ whole genome shotgun (WGS) entry which is preliminary data.</text>
</comment>
<dbReference type="SUPFAM" id="SSF56784">
    <property type="entry name" value="HAD-like"/>
    <property type="match status" value="1"/>
</dbReference>
<dbReference type="GO" id="GO:0016791">
    <property type="term" value="F:phosphatase activity"/>
    <property type="evidence" value="ECO:0007669"/>
    <property type="project" value="UniProtKB-ARBA"/>
</dbReference>
<keyword evidence="2" id="KW-1185">Reference proteome</keyword>
<dbReference type="Gene3D" id="1.10.150.720">
    <property type="entry name" value="Haloacid dehalogenase-like hydrolase"/>
    <property type="match status" value="1"/>
</dbReference>
<dbReference type="PRINTS" id="PR00413">
    <property type="entry name" value="HADHALOGNASE"/>
</dbReference>
<dbReference type="AlphaFoldDB" id="A0AAD7KHH2"/>
<dbReference type="NCBIfam" id="TIGR01549">
    <property type="entry name" value="HAD-SF-IA-v1"/>
    <property type="match status" value="1"/>
</dbReference>
<dbReference type="Proteomes" id="UP001215598">
    <property type="component" value="Unassembled WGS sequence"/>
</dbReference>
<dbReference type="PANTHER" id="PTHR46191">
    <property type="match status" value="1"/>
</dbReference>
<organism evidence="1 2">
    <name type="scientific">Mycena metata</name>
    <dbReference type="NCBI Taxonomy" id="1033252"/>
    <lineage>
        <taxon>Eukaryota</taxon>
        <taxon>Fungi</taxon>
        <taxon>Dikarya</taxon>
        <taxon>Basidiomycota</taxon>
        <taxon>Agaricomycotina</taxon>
        <taxon>Agaricomycetes</taxon>
        <taxon>Agaricomycetidae</taxon>
        <taxon>Agaricales</taxon>
        <taxon>Marasmiineae</taxon>
        <taxon>Mycenaceae</taxon>
        <taxon>Mycena</taxon>
    </lineage>
</organism>
<dbReference type="SFLD" id="SFLDG01129">
    <property type="entry name" value="C1.5:_HAD__Beta-PGM__Phosphata"/>
    <property type="match status" value="1"/>
</dbReference>
<dbReference type="InterPro" id="IPR023214">
    <property type="entry name" value="HAD_sf"/>
</dbReference>
<proteinExistence type="predicted"/>
<dbReference type="InterPro" id="IPR006439">
    <property type="entry name" value="HAD-SF_hydro_IA"/>
</dbReference>
<sequence>MKIRLISFDLHQTLITPRYPIHVQYARALEPYLGPLDHQALKRSFAIALRQLQAEKPLYGNDKSSWWFEVVRRTALGAGADSNVLEDSLSLIVPRLMASFGSKEGYKPFDDSFGILDALHSLNLRTAVVSNGDSRMLSVLKDLGFPSFLSPIVLSEIEGVEKPSPEIFQLAVQRVNAALEDPIVPSECVHVGDELECDYHGAKNAGMNALLLERAGARDPSVTIEAEEVVSDMHKVLEWVRARI</sequence>